<organism evidence="1">
    <name type="scientific">viral metagenome</name>
    <dbReference type="NCBI Taxonomy" id="1070528"/>
    <lineage>
        <taxon>unclassified sequences</taxon>
        <taxon>metagenomes</taxon>
        <taxon>organismal metagenomes</taxon>
    </lineage>
</organism>
<reference evidence="1" key="1">
    <citation type="journal article" date="2020" name="Nature">
        <title>Giant virus diversity and host interactions through global metagenomics.</title>
        <authorList>
            <person name="Schulz F."/>
            <person name="Roux S."/>
            <person name="Paez-Espino D."/>
            <person name="Jungbluth S."/>
            <person name="Walsh D.A."/>
            <person name="Denef V.J."/>
            <person name="McMahon K.D."/>
            <person name="Konstantinidis K.T."/>
            <person name="Eloe-Fadrosh E.A."/>
            <person name="Kyrpides N.C."/>
            <person name="Woyke T."/>
        </authorList>
    </citation>
    <scope>NUCLEOTIDE SEQUENCE</scope>
    <source>
        <strain evidence="1">GVMAG-M-3300021425-30</strain>
    </source>
</reference>
<dbReference type="AlphaFoldDB" id="A0A6C0CSV4"/>
<protein>
    <submittedName>
        <fullName evidence="1">Uncharacterized protein</fullName>
    </submittedName>
</protein>
<dbReference type="EMBL" id="MN739470">
    <property type="protein sequence ID" value="QHT06565.1"/>
    <property type="molecule type" value="Genomic_DNA"/>
</dbReference>
<accession>A0A6C0CSV4</accession>
<proteinExistence type="predicted"/>
<sequence>MSKQYYDDMMINEYLYDEIDSHIDMNDCSNHYYEYLCTDKCKQEGKNEVTVSSEEIANYIMDDIMETVNEVITYRETHKGDYYTRNYGMIPEKVYRKNGTVSGILYKTNSVETKKIWGDCLFINYSEDENDENDEHDHGDVADYHREKELYRY</sequence>
<name>A0A6C0CSV4_9ZZZZ</name>
<evidence type="ECO:0000313" key="1">
    <source>
        <dbReference type="EMBL" id="QHT06565.1"/>
    </source>
</evidence>